<feature type="domain" description="LITAF" evidence="9">
    <location>
        <begin position="137"/>
        <end position="221"/>
    </location>
</feature>
<dbReference type="InterPro" id="IPR006629">
    <property type="entry name" value="LITAF"/>
</dbReference>
<evidence type="ECO:0000313" key="10">
    <source>
        <dbReference type="Proteomes" id="UP000504634"/>
    </source>
</evidence>
<dbReference type="SMART" id="SM00714">
    <property type="entry name" value="LITAF"/>
    <property type="match status" value="1"/>
</dbReference>
<keyword evidence="5" id="KW-0479">Metal-binding</keyword>
<keyword evidence="7" id="KW-0472">Membrane</keyword>
<evidence type="ECO:0000256" key="3">
    <source>
        <dbReference type="ARBA" id="ARBA00004630"/>
    </source>
</evidence>
<gene>
    <name evidence="11" type="primary">LOC115627696</name>
</gene>
<dbReference type="GO" id="GO:0005765">
    <property type="term" value="C:lysosomal membrane"/>
    <property type="evidence" value="ECO:0007669"/>
    <property type="project" value="UniProtKB-SubCell"/>
</dbReference>
<keyword evidence="6" id="KW-0862">Zinc</keyword>
<evidence type="ECO:0000256" key="5">
    <source>
        <dbReference type="ARBA" id="ARBA00022723"/>
    </source>
</evidence>
<protein>
    <submittedName>
        <fullName evidence="11">Uncharacterized protein LOC115627696</fullName>
    </submittedName>
</protein>
<feature type="region of interest" description="Disordered" evidence="8">
    <location>
        <begin position="368"/>
        <end position="406"/>
    </location>
</feature>
<dbReference type="Pfam" id="PF10601">
    <property type="entry name" value="zf-LITAF-like"/>
    <property type="match status" value="1"/>
</dbReference>
<dbReference type="OrthoDB" id="5599753at2759"/>
<organism evidence="10 11">
    <name type="scientific">Drosophila lebanonensis</name>
    <name type="common">Fruit fly</name>
    <name type="synonym">Scaptodrosophila lebanonensis</name>
    <dbReference type="NCBI Taxonomy" id="7225"/>
    <lineage>
        <taxon>Eukaryota</taxon>
        <taxon>Metazoa</taxon>
        <taxon>Ecdysozoa</taxon>
        <taxon>Arthropoda</taxon>
        <taxon>Hexapoda</taxon>
        <taxon>Insecta</taxon>
        <taxon>Pterygota</taxon>
        <taxon>Neoptera</taxon>
        <taxon>Endopterygota</taxon>
        <taxon>Diptera</taxon>
        <taxon>Brachycera</taxon>
        <taxon>Muscomorpha</taxon>
        <taxon>Ephydroidea</taxon>
        <taxon>Drosophilidae</taxon>
        <taxon>Scaptodrosophila</taxon>
    </lineage>
</organism>
<keyword evidence="10" id="KW-1185">Reference proteome</keyword>
<evidence type="ECO:0000256" key="1">
    <source>
        <dbReference type="ARBA" id="ARBA00004414"/>
    </source>
</evidence>
<feature type="compositionally biased region" description="Acidic residues" evidence="8">
    <location>
        <begin position="319"/>
        <end position="335"/>
    </location>
</feature>
<dbReference type="AlphaFoldDB" id="A0A6J2TVX0"/>
<evidence type="ECO:0000256" key="8">
    <source>
        <dbReference type="SAM" id="MobiDB-lite"/>
    </source>
</evidence>
<evidence type="ECO:0000259" key="9">
    <source>
        <dbReference type="PROSITE" id="PS51837"/>
    </source>
</evidence>
<evidence type="ECO:0000313" key="11">
    <source>
        <dbReference type="RefSeq" id="XP_030379298.1"/>
    </source>
</evidence>
<proteinExistence type="inferred from homology"/>
<dbReference type="InterPro" id="IPR037519">
    <property type="entry name" value="LITAF_fam"/>
</dbReference>
<feature type="compositionally biased region" description="Basic and acidic residues" evidence="8">
    <location>
        <begin position="306"/>
        <end position="318"/>
    </location>
</feature>
<evidence type="ECO:0000256" key="4">
    <source>
        <dbReference type="ARBA" id="ARBA00005975"/>
    </source>
</evidence>
<reference evidence="11" key="1">
    <citation type="submission" date="2025-08" db="UniProtKB">
        <authorList>
            <consortium name="RefSeq"/>
        </authorList>
    </citation>
    <scope>IDENTIFICATION</scope>
    <source>
        <strain evidence="11">11010-0011.00</strain>
        <tissue evidence="11">Whole body</tissue>
    </source>
</reference>
<dbReference type="PANTHER" id="PTHR23292:SF14">
    <property type="entry name" value="FI16615P1-RELATED"/>
    <property type="match status" value="1"/>
</dbReference>
<evidence type="ECO:0000256" key="2">
    <source>
        <dbReference type="ARBA" id="ARBA00004481"/>
    </source>
</evidence>
<feature type="region of interest" description="Disordered" evidence="8">
    <location>
        <begin position="292"/>
        <end position="349"/>
    </location>
</feature>
<sequence length="406" mass="44569">MADEKHRMLFQGQDPLGQDPELSVRSAILGPTSTDDVQQLAALPPTYDDAMASAPHYATFNFAHADRRRTFFAEPQHFRSGLPYVLGAEQPSMTLNNENTVRLQPLPLMAQDVHDVHDVQDAPSQHMFGRVPMPQVRTFFSLAPQPKLGIHPSTIVCPACGQQGLTRLQRSPNSRTHSWALWLCSLGWCCCACICPYLIDSCRTTSHYCATCQTFLGAHYPKSSTTTTATEAQHGRCFCNHYCAIVRVNAGGDGGGVGGGAGGGSNAHVDASSGNDAISVATQDARTLMKRDVSATDNNNNNSNSKKRDQEDVNGDEHENADDDDDDDDDDEAVVGEEANPQSHQRQLKHFKDFDFTAYDNDFNLQEEASIPEDIFDQRHIPNGNDDHSGSNNNNNNHHNNKNMGE</sequence>
<dbReference type="Proteomes" id="UP000504634">
    <property type="component" value="Unplaced"/>
</dbReference>
<dbReference type="GO" id="GO:0008270">
    <property type="term" value="F:zinc ion binding"/>
    <property type="evidence" value="ECO:0007669"/>
    <property type="project" value="TreeGrafter"/>
</dbReference>
<feature type="compositionally biased region" description="Basic and acidic residues" evidence="8">
    <location>
        <begin position="376"/>
        <end position="389"/>
    </location>
</feature>
<dbReference type="GeneID" id="115627696"/>
<name>A0A6J2TVX0_DROLE</name>
<comment type="similarity">
    <text evidence="4">Belongs to the CDIP1/LITAF family.</text>
</comment>
<dbReference type="PANTHER" id="PTHR23292">
    <property type="entry name" value="LIPOPOLYSACCHARIDE-INDUCED TUMOR NECROSIS FACTOR-ALPHA FACTOR"/>
    <property type="match status" value="1"/>
</dbReference>
<evidence type="ECO:0000256" key="6">
    <source>
        <dbReference type="ARBA" id="ARBA00022833"/>
    </source>
</evidence>
<dbReference type="GO" id="GO:0031902">
    <property type="term" value="C:late endosome membrane"/>
    <property type="evidence" value="ECO:0007669"/>
    <property type="project" value="UniProtKB-SubCell"/>
</dbReference>
<comment type="subcellular location">
    <subcellularLocation>
        <location evidence="2">Endosome membrane</location>
        <topology evidence="2">Peripheral membrane protein</topology>
    </subcellularLocation>
    <subcellularLocation>
        <location evidence="1">Late endosome membrane</location>
    </subcellularLocation>
    <subcellularLocation>
        <location evidence="3">Lysosome membrane</location>
        <topology evidence="3">Peripheral membrane protein</topology>
        <orientation evidence="3">Cytoplasmic side</orientation>
    </subcellularLocation>
</comment>
<evidence type="ECO:0000256" key="7">
    <source>
        <dbReference type="ARBA" id="ARBA00023136"/>
    </source>
</evidence>
<accession>A0A6J2TVX0</accession>
<dbReference type="PROSITE" id="PS51837">
    <property type="entry name" value="LITAF"/>
    <property type="match status" value="1"/>
</dbReference>
<dbReference type="RefSeq" id="XP_030379298.1">
    <property type="nucleotide sequence ID" value="XM_030523438.1"/>
</dbReference>